<evidence type="ECO:0000313" key="3">
    <source>
        <dbReference type="Proteomes" id="UP001589887"/>
    </source>
</evidence>
<dbReference type="Proteomes" id="UP001589887">
    <property type="component" value="Unassembled WGS sequence"/>
</dbReference>
<name>A0ABV6TFX4_9ACTN</name>
<evidence type="ECO:0000256" key="1">
    <source>
        <dbReference type="SAM" id="MobiDB-lite"/>
    </source>
</evidence>
<feature type="compositionally biased region" description="Low complexity" evidence="1">
    <location>
        <begin position="19"/>
        <end position="31"/>
    </location>
</feature>
<organism evidence="2 3">
    <name type="scientific">Streptomyces noboritoensis</name>
    <dbReference type="NCBI Taxonomy" id="67337"/>
    <lineage>
        <taxon>Bacteria</taxon>
        <taxon>Bacillati</taxon>
        <taxon>Actinomycetota</taxon>
        <taxon>Actinomycetes</taxon>
        <taxon>Kitasatosporales</taxon>
        <taxon>Streptomycetaceae</taxon>
        <taxon>Streptomyces</taxon>
    </lineage>
</organism>
<proteinExistence type="predicted"/>
<dbReference type="EMBL" id="JBHMQV010000004">
    <property type="protein sequence ID" value="MFC0843395.1"/>
    <property type="molecule type" value="Genomic_DNA"/>
</dbReference>
<protein>
    <submittedName>
        <fullName evidence="2">Uncharacterized protein</fullName>
    </submittedName>
</protein>
<keyword evidence="3" id="KW-1185">Reference proteome</keyword>
<comment type="caution">
    <text evidence="2">The sequence shown here is derived from an EMBL/GenBank/DDBJ whole genome shotgun (WGS) entry which is preliminary data.</text>
</comment>
<accession>A0ABV6TFX4</accession>
<dbReference type="RefSeq" id="WP_394317184.1">
    <property type="nucleotide sequence ID" value="NZ_JBHMQV010000004.1"/>
</dbReference>
<feature type="region of interest" description="Disordered" evidence="1">
    <location>
        <begin position="1"/>
        <end position="50"/>
    </location>
</feature>
<gene>
    <name evidence="2" type="ORF">ACFH04_06540</name>
</gene>
<evidence type="ECO:0000313" key="2">
    <source>
        <dbReference type="EMBL" id="MFC0843395.1"/>
    </source>
</evidence>
<sequence length="161" mass="17198">MRILPGEGPSPGRRHARAAARPPTAPASLPLPHAPHPGESPSAVGEAGPDGGWQCLPVELELEKAPMGGVEDGLLASVGGNPASLGWWPLKWPAMPELGRSNYTGGYAWVEITINCRGLYLEKPSDDHTVYVHVQSQDLQRARWLAARIGRDIMGEPLFAG</sequence>
<reference evidence="2 3" key="1">
    <citation type="submission" date="2024-09" db="EMBL/GenBank/DDBJ databases">
        <authorList>
            <person name="Sun Q."/>
            <person name="Mori K."/>
        </authorList>
    </citation>
    <scope>NUCLEOTIDE SEQUENCE [LARGE SCALE GENOMIC DNA]</scope>
    <source>
        <strain evidence="2 3">JCM 4557</strain>
    </source>
</reference>